<name>A0ABR0UDD4_REHGL</name>
<dbReference type="Pfam" id="PF00646">
    <property type="entry name" value="F-box"/>
    <property type="match status" value="1"/>
</dbReference>
<evidence type="ECO:0000259" key="2">
    <source>
        <dbReference type="Pfam" id="PF03478"/>
    </source>
</evidence>
<feature type="domain" description="F-box" evidence="1">
    <location>
        <begin position="27"/>
        <end position="57"/>
    </location>
</feature>
<reference evidence="3 4" key="1">
    <citation type="journal article" date="2021" name="Comput. Struct. Biotechnol. J.">
        <title>De novo genome assembly of the potent medicinal plant Rehmannia glutinosa using nanopore technology.</title>
        <authorList>
            <person name="Ma L."/>
            <person name="Dong C."/>
            <person name="Song C."/>
            <person name="Wang X."/>
            <person name="Zheng X."/>
            <person name="Niu Y."/>
            <person name="Chen S."/>
            <person name="Feng W."/>
        </authorList>
    </citation>
    <scope>NUCLEOTIDE SEQUENCE [LARGE SCALE GENOMIC DNA]</scope>
    <source>
        <strain evidence="3">DH-2019</strain>
    </source>
</reference>
<keyword evidence="4" id="KW-1185">Reference proteome</keyword>
<dbReference type="InterPro" id="IPR005174">
    <property type="entry name" value="KIB1-4_b-propeller"/>
</dbReference>
<dbReference type="InterPro" id="IPR036047">
    <property type="entry name" value="F-box-like_dom_sf"/>
</dbReference>
<accession>A0ABR0UDD4</accession>
<proteinExistence type="predicted"/>
<dbReference type="Pfam" id="PF03478">
    <property type="entry name" value="Beta-prop_KIB1-4"/>
    <property type="match status" value="1"/>
</dbReference>
<dbReference type="Proteomes" id="UP001318860">
    <property type="component" value="Unassembled WGS sequence"/>
</dbReference>
<dbReference type="PANTHER" id="PTHR33127:SF5">
    <property type="entry name" value="TRANSMEMBRANE PROTEIN"/>
    <property type="match status" value="1"/>
</dbReference>
<feature type="domain" description="KIB1-4 beta-propeller" evidence="2">
    <location>
        <begin position="91"/>
        <end position="323"/>
    </location>
</feature>
<sequence length="370" mass="42904">MAGNWLAFLNQPRSIETERSWSEYLGEILSLILSKLFFKDRNNFKLACKSWNSVIPNTPLLPPAIASPYFDSPCLIFSQRSSDCWKLFHNHYYYLEFPELKDAEIHFSKDGWLLMSRDKSNLFFFSPFTKEKLQLPPITDSFYSVCFTSTPTSPDCSVFGILGKSTRGRVNLGHIKIGDEEWELETFDNGAHYFRFSECPPVFCNGVYYCFDFNSRNFRVFDPRKDDDEHRWITCGECLETSEDEDNGIKYESYFAEVEGDIWGVFVTNDDRRFISVEKWNFAKMCWKKMDDLGDKCLYVSPSGSFAETCGVSGMANKIYFSKFQGKSGIMYSLTTRMYHLVEGNFARKNAFGLTEMVHGAWIKPTLDKM</sequence>
<evidence type="ECO:0000259" key="1">
    <source>
        <dbReference type="Pfam" id="PF00646"/>
    </source>
</evidence>
<dbReference type="PANTHER" id="PTHR33127">
    <property type="entry name" value="TRANSMEMBRANE PROTEIN"/>
    <property type="match status" value="1"/>
</dbReference>
<organism evidence="3 4">
    <name type="scientific">Rehmannia glutinosa</name>
    <name type="common">Chinese foxglove</name>
    <dbReference type="NCBI Taxonomy" id="99300"/>
    <lineage>
        <taxon>Eukaryota</taxon>
        <taxon>Viridiplantae</taxon>
        <taxon>Streptophyta</taxon>
        <taxon>Embryophyta</taxon>
        <taxon>Tracheophyta</taxon>
        <taxon>Spermatophyta</taxon>
        <taxon>Magnoliopsida</taxon>
        <taxon>eudicotyledons</taxon>
        <taxon>Gunneridae</taxon>
        <taxon>Pentapetalae</taxon>
        <taxon>asterids</taxon>
        <taxon>lamiids</taxon>
        <taxon>Lamiales</taxon>
        <taxon>Orobanchaceae</taxon>
        <taxon>Rehmannieae</taxon>
        <taxon>Rehmannia</taxon>
    </lineage>
</organism>
<gene>
    <name evidence="3" type="ORF">DH2020_046293</name>
</gene>
<dbReference type="SUPFAM" id="SSF81383">
    <property type="entry name" value="F-box domain"/>
    <property type="match status" value="1"/>
</dbReference>
<dbReference type="EMBL" id="JABTTQ020003102">
    <property type="protein sequence ID" value="KAK6119966.1"/>
    <property type="molecule type" value="Genomic_DNA"/>
</dbReference>
<comment type="caution">
    <text evidence="3">The sequence shown here is derived from an EMBL/GenBank/DDBJ whole genome shotgun (WGS) entry which is preliminary data.</text>
</comment>
<evidence type="ECO:0008006" key="5">
    <source>
        <dbReference type="Google" id="ProtNLM"/>
    </source>
</evidence>
<evidence type="ECO:0000313" key="4">
    <source>
        <dbReference type="Proteomes" id="UP001318860"/>
    </source>
</evidence>
<evidence type="ECO:0000313" key="3">
    <source>
        <dbReference type="EMBL" id="KAK6119966.1"/>
    </source>
</evidence>
<protein>
    <recommendedName>
        <fullName evidence="5">F-box protein</fullName>
    </recommendedName>
</protein>
<dbReference type="InterPro" id="IPR001810">
    <property type="entry name" value="F-box_dom"/>
</dbReference>